<dbReference type="Proteomes" id="UP000814033">
    <property type="component" value="Unassembled WGS sequence"/>
</dbReference>
<comment type="caution">
    <text evidence="1">The sequence shown here is derived from an EMBL/GenBank/DDBJ whole genome shotgun (WGS) entry which is preliminary data.</text>
</comment>
<reference evidence="1" key="1">
    <citation type="submission" date="2021-02" db="EMBL/GenBank/DDBJ databases">
        <authorList>
            <consortium name="DOE Joint Genome Institute"/>
            <person name="Ahrendt S."/>
            <person name="Looney B.P."/>
            <person name="Miyauchi S."/>
            <person name="Morin E."/>
            <person name="Drula E."/>
            <person name="Courty P.E."/>
            <person name="Chicoki N."/>
            <person name="Fauchery L."/>
            <person name="Kohler A."/>
            <person name="Kuo A."/>
            <person name="Labutti K."/>
            <person name="Pangilinan J."/>
            <person name="Lipzen A."/>
            <person name="Riley R."/>
            <person name="Andreopoulos W."/>
            <person name="He G."/>
            <person name="Johnson J."/>
            <person name="Barry K.W."/>
            <person name="Grigoriev I.V."/>
            <person name="Nagy L."/>
            <person name="Hibbett D."/>
            <person name="Henrissat B."/>
            <person name="Matheny P.B."/>
            <person name="Labbe J."/>
            <person name="Martin F."/>
        </authorList>
    </citation>
    <scope>NUCLEOTIDE SEQUENCE</scope>
    <source>
        <strain evidence="1">FP105234-sp</strain>
    </source>
</reference>
<feature type="non-terminal residue" evidence="1">
    <location>
        <position position="1"/>
    </location>
</feature>
<reference evidence="1" key="2">
    <citation type="journal article" date="2022" name="New Phytol.">
        <title>Evolutionary transition to the ectomycorrhizal habit in the genomes of a hyperdiverse lineage of mushroom-forming fungi.</title>
        <authorList>
            <person name="Looney B."/>
            <person name="Miyauchi S."/>
            <person name="Morin E."/>
            <person name="Drula E."/>
            <person name="Courty P.E."/>
            <person name="Kohler A."/>
            <person name="Kuo A."/>
            <person name="LaButti K."/>
            <person name="Pangilinan J."/>
            <person name="Lipzen A."/>
            <person name="Riley R."/>
            <person name="Andreopoulos W."/>
            <person name="He G."/>
            <person name="Johnson J."/>
            <person name="Nolan M."/>
            <person name="Tritt A."/>
            <person name="Barry K.W."/>
            <person name="Grigoriev I.V."/>
            <person name="Nagy L.G."/>
            <person name="Hibbett D."/>
            <person name="Henrissat B."/>
            <person name="Matheny P.B."/>
            <person name="Labbe J."/>
            <person name="Martin F.M."/>
        </authorList>
    </citation>
    <scope>NUCLEOTIDE SEQUENCE</scope>
    <source>
        <strain evidence="1">FP105234-sp</strain>
    </source>
</reference>
<name>A0ACB8RIA0_9AGAM</name>
<protein>
    <submittedName>
        <fullName evidence="1">Uncharacterized protein</fullName>
    </submittedName>
</protein>
<proteinExistence type="predicted"/>
<evidence type="ECO:0000313" key="1">
    <source>
        <dbReference type="EMBL" id="KAI0043931.1"/>
    </source>
</evidence>
<evidence type="ECO:0000313" key="2">
    <source>
        <dbReference type="Proteomes" id="UP000814033"/>
    </source>
</evidence>
<gene>
    <name evidence="1" type="ORF">FA95DRAFT_1627537</name>
</gene>
<sequence length="903" mass="102294">SAVAKNMAVFSRKFEIQKRQIVDEIALVVRRETDRIIQEVKTGAHDRILDKSIHDIWKEMGWRGNVKARHFVLALRDYYLEKMQDEAPKIKGITVMKDERTDTDAWAIKFIDVTHLQRILEAFDDDASGFITVSEMNRFTSGRPIDWSLPHWIAYWATGWRSTIINYADKIEMLFLKMEAVHAKLLPANRQPVDQYDAWVWEAVHLLSATVKNAKTGPHQDKFAKYVEAEENRLRENLKAVEYFIDDENTLTLITGIGRIEKTAFPLIYLLLERHYDIMSIGTTKVLSPLEIIDAGNSIMFVANALRSRTWDLQNIFTQQKMDVAKHFESFACGVFKYFYKESDLWTHEYLKSFGSKSVPYDGSKEELKPVEILRFPFHDELALDVRAYHIHVESEEQAQADTAVAAPLKDIVGRWYGAHYMEDERRGRSGETLQAIELTAGDGENTVKGTGYSSKGHFDIEGTCTTNAEGATEVSLTLTFGGTHWLKHNFQGQLHRDGDTMSGDWATSRSSMGLLVYKKNLTPEHLAFYPPPWALKENKARALWTFAIESIRHDIRRERWSWTYFKERRDAWKLYSTSYIRWMYCGTPLTDEEMVQFGNVGLHIIPSDACFYGSRIERIKATTAIHENAWCDVCDGRIGGARIVCLDCESKKDNTFNTLDLCDAESCVNSVVPIETREDLATPHLPTHHVYKVRTTILGRQLGKLDGKAREGLKTVEPLCVLLATRKAAGEATAAAPASPASRQALAPPAARRMSQTSKRLSTATTATKVEENAVPCCGVCKEILSLPCWYCLHCNDTLYICKACDDKGVPKLKDLPEHTDEHALVRCQESTTTEEKVSVEQRLSTLEDRMANIEDRIGTMEGHMGKMQEVLLHVAEVLKADNKAVAESQTILTTSDGPADS</sequence>
<accession>A0ACB8RIA0</accession>
<keyword evidence="2" id="KW-1185">Reference proteome</keyword>
<dbReference type="EMBL" id="MU275999">
    <property type="protein sequence ID" value="KAI0043931.1"/>
    <property type="molecule type" value="Genomic_DNA"/>
</dbReference>
<organism evidence="1 2">
    <name type="scientific">Auriscalpium vulgare</name>
    <dbReference type="NCBI Taxonomy" id="40419"/>
    <lineage>
        <taxon>Eukaryota</taxon>
        <taxon>Fungi</taxon>
        <taxon>Dikarya</taxon>
        <taxon>Basidiomycota</taxon>
        <taxon>Agaricomycotina</taxon>
        <taxon>Agaricomycetes</taxon>
        <taxon>Russulales</taxon>
        <taxon>Auriscalpiaceae</taxon>
        <taxon>Auriscalpium</taxon>
    </lineage>
</organism>